<protein>
    <submittedName>
        <fullName evidence="1">Uncharacterized protein</fullName>
    </submittedName>
</protein>
<proteinExistence type="predicted"/>
<gene>
    <name evidence="1" type="ORF">RRG08_018914</name>
</gene>
<evidence type="ECO:0000313" key="2">
    <source>
        <dbReference type="Proteomes" id="UP001283361"/>
    </source>
</evidence>
<keyword evidence="2" id="KW-1185">Reference proteome</keyword>
<comment type="caution">
    <text evidence="1">The sequence shown here is derived from an EMBL/GenBank/DDBJ whole genome shotgun (WGS) entry which is preliminary data.</text>
</comment>
<dbReference type="EMBL" id="JAWDGP010002459">
    <property type="protein sequence ID" value="KAK3783082.1"/>
    <property type="molecule type" value="Genomic_DNA"/>
</dbReference>
<accession>A0AAE1A8R0</accession>
<reference evidence="1" key="1">
    <citation type="journal article" date="2023" name="G3 (Bethesda)">
        <title>A reference genome for the long-term kleptoplast-retaining sea slug Elysia crispata morphotype clarki.</title>
        <authorList>
            <person name="Eastman K.E."/>
            <person name="Pendleton A.L."/>
            <person name="Shaikh M.A."/>
            <person name="Suttiyut T."/>
            <person name="Ogas R."/>
            <person name="Tomko P."/>
            <person name="Gavelis G."/>
            <person name="Widhalm J.R."/>
            <person name="Wisecaver J.H."/>
        </authorList>
    </citation>
    <scope>NUCLEOTIDE SEQUENCE</scope>
    <source>
        <strain evidence="1">ECLA1</strain>
    </source>
</reference>
<organism evidence="1 2">
    <name type="scientific">Elysia crispata</name>
    <name type="common">lettuce slug</name>
    <dbReference type="NCBI Taxonomy" id="231223"/>
    <lineage>
        <taxon>Eukaryota</taxon>
        <taxon>Metazoa</taxon>
        <taxon>Spiralia</taxon>
        <taxon>Lophotrochozoa</taxon>
        <taxon>Mollusca</taxon>
        <taxon>Gastropoda</taxon>
        <taxon>Heterobranchia</taxon>
        <taxon>Euthyneura</taxon>
        <taxon>Panpulmonata</taxon>
        <taxon>Sacoglossa</taxon>
        <taxon>Placobranchoidea</taxon>
        <taxon>Plakobranchidae</taxon>
        <taxon>Elysia</taxon>
    </lineage>
</organism>
<dbReference type="Proteomes" id="UP001283361">
    <property type="component" value="Unassembled WGS sequence"/>
</dbReference>
<evidence type="ECO:0000313" key="1">
    <source>
        <dbReference type="EMBL" id="KAK3783082.1"/>
    </source>
</evidence>
<dbReference type="AlphaFoldDB" id="A0AAE1A8R0"/>
<name>A0AAE1A8R0_9GAST</name>
<sequence length="83" mass="9562">MGVPGKKIKRNSYEKFIQQIMIPTFHDVHNSPVTDSRDYHLVDQENVSQSNTRCGKVLWQTDQSQDDLACCPLDHIKMFRSPG</sequence>